<keyword evidence="9 14" id="KW-0539">Nucleus</keyword>
<dbReference type="Proteomes" id="UP001374579">
    <property type="component" value="Unassembled WGS sequence"/>
</dbReference>
<dbReference type="GO" id="GO:0000978">
    <property type="term" value="F:RNA polymerase II cis-regulatory region sequence-specific DNA binding"/>
    <property type="evidence" value="ECO:0007669"/>
    <property type="project" value="TreeGrafter"/>
</dbReference>
<evidence type="ECO:0000256" key="6">
    <source>
        <dbReference type="ARBA" id="ARBA00023015"/>
    </source>
</evidence>
<feature type="compositionally biased region" description="Low complexity" evidence="15">
    <location>
        <begin position="290"/>
        <end position="300"/>
    </location>
</feature>
<dbReference type="SMART" id="SM00355">
    <property type="entry name" value="ZnF_C2H2"/>
    <property type="match status" value="2"/>
</dbReference>
<keyword evidence="7 14" id="KW-0238">DNA-binding</keyword>
<dbReference type="Gene3D" id="3.30.160.60">
    <property type="entry name" value="Classic Zinc Finger"/>
    <property type="match status" value="1"/>
</dbReference>
<dbReference type="PROSITE" id="PS50157">
    <property type="entry name" value="ZINC_FINGER_C2H2_2"/>
    <property type="match status" value="2"/>
</dbReference>
<name>A0AAN9GBG7_9CAEN</name>
<dbReference type="AlphaFoldDB" id="A0AAN9GBG7"/>
<dbReference type="GO" id="GO:0005634">
    <property type="term" value="C:nucleus"/>
    <property type="evidence" value="ECO:0007669"/>
    <property type="project" value="UniProtKB-SubCell"/>
</dbReference>
<dbReference type="GO" id="GO:0016055">
    <property type="term" value="P:Wnt signaling pathway"/>
    <property type="evidence" value="ECO:0007669"/>
    <property type="project" value="UniProtKB-KW"/>
</dbReference>
<dbReference type="SMART" id="SM00536">
    <property type="entry name" value="AXH"/>
    <property type="match status" value="1"/>
</dbReference>
<dbReference type="InterPro" id="IPR009071">
    <property type="entry name" value="HMG_box_dom"/>
</dbReference>
<accession>A0AAN9GBG7</accession>
<dbReference type="EMBL" id="JBAMIC010000010">
    <property type="protein sequence ID" value="KAK7102226.1"/>
    <property type="molecule type" value="Genomic_DNA"/>
</dbReference>
<sequence length="566" mass="63662">MNEGGRKQPDDEDEGPAEEKSTTSEEGKRRPVRSRRMQEYIQQQDKTVPIKQRKCTHPGCEKLFSSGPGLRYHLRTHSPTARFFVCDHCSKEFKSFNGLKYHQEKTKCLDTRVDPPAPSSPHSPSLPNTLPPSFPPVNSRVESTPVSTKERTWLDETDSMRDPTPGPPSQDWPEPRHRKMESKRKQLERQAELSKVAGQGQQTARLPPQLEPVGSGEAERLLQFATIATGPQSPLLNKNMDWDRASTLASRERSNSSAGDVGVRTHPSSTATVTSITATSLQVESDSKSLRSASPLPSSPKEWDCPQGVWSHTPVWQCFSKGTKVCFDDGVSSTWYPVETLAMSRLQGRDLVPKDLEQPVPLRLVSKGSKESEGEVQLGFESQDSLPSRLTASCVLHHPFDVHKKGWASCSTKRTREVYGLTSSPLEIHDVCLPPTHSRQPATAKDSEGSEVNSLEYSSVVALSKMAQKRSQERSTGRQPHSSPNGQDVPKAKRPMNAFFLWSQTKRPEYIHKYTRSNREISGMLSKEWHKLSNQEKQEFQSKAKVKAELQKQQYPDCWKRKNHDH</sequence>
<dbReference type="InterPro" id="IPR013087">
    <property type="entry name" value="Znf_C2H2_type"/>
</dbReference>
<dbReference type="Pfam" id="PF08517">
    <property type="entry name" value="AXH"/>
    <property type="match status" value="1"/>
</dbReference>
<dbReference type="SUPFAM" id="SSF102031">
    <property type="entry name" value="AXH domain"/>
    <property type="match status" value="1"/>
</dbReference>
<organism evidence="19 20">
    <name type="scientific">Littorina saxatilis</name>
    <dbReference type="NCBI Taxonomy" id="31220"/>
    <lineage>
        <taxon>Eukaryota</taxon>
        <taxon>Metazoa</taxon>
        <taxon>Spiralia</taxon>
        <taxon>Lophotrochozoa</taxon>
        <taxon>Mollusca</taxon>
        <taxon>Gastropoda</taxon>
        <taxon>Caenogastropoda</taxon>
        <taxon>Littorinimorpha</taxon>
        <taxon>Littorinoidea</taxon>
        <taxon>Littorinidae</taxon>
        <taxon>Littorina</taxon>
    </lineage>
</organism>
<keyword evidence="8" id="KW-0804">Transcription</keyword>
<feature type="region of interest" description="Disordered" evidence="15">
    <location>
        <begin position="430"/>
        <end position="494"/>
    </location>
</feature>
<dbReference type="PROSITE" id="PS00028">
    <property type="entry name" value="ZINC_FINGER_C2H2_1"/>
    <property type="match status" value="1"/>
</dbReference>
<keyword evidence="6" id="KW-0805">Transcription regulation</keyword>
<evidence type="ECO:0000256" key="2">
    <source>
        <dbReference type="ARBA" id="ARBA00017229"/>
    </source>
</evidence>
<dbReference type="PANTHER" id="PTHR15499:SF3">
    <property type="entry name" value="HMG BOX-CONTAINING PROTEIN 1"/>
    <property type="match status" value="1"/>
</dbReference>
<dbReference type="GO" id="GO:0008270">
    <property type="term" value="F:zinc ion binding"/>
    <property type="evidence" value="ECO:0007669"/>
    <property type="project" value="UniProtKB-KW"/>
</dbReference>
<feature type="domain" description="C2H2-type" evidence="17">
    <location>
        <begin position="53"/>
        <end position="82"/>
    </location>
</feature>
<comment type="function">
    <text evidence="10">Transcriptional repressor that binds to the promoter region of target genes. Plays a role in the regulation of the cell cycle and of the Wnt pathway. Binds preferentially to the sequence 5'-TTCATTCATTCA-3'. Binding to the histone H1.0 promoter is enhanced by interaction with RB1. Disrupts the interaction between DNA and TCF4.</text>
</comment>
<dbReference type="Pfam" id="PF00505">
    <property type="entry name" value="HMG_box"/>
    <property type="match status" value="1"/>
</dbReference>
<feature type="compositionally biased region" description="Basic and acidic residues" evidence="15">
    <location>
        <begin position="17"/>
        <end position="29"/>
    </location>
</feature>
<keyword evidence="13" id="KW-0479">Metal-binding</keyword>
<comment type="subcellular location">
    <subcellularLocation>
        <location evidence="1">Nucleus</location>
    </subcellularLocation>
</comment>
<dbReference type="InterPro" id="IPR039655">
    <property type="entry name" value="HBP1"/>
</dbReference>
<dbReference type="InterPro" id="IPR036096">
    <property type="entry name" value="Ataxin_AXH_dom_sf"/>
</dbReference>
<evidence type="ECO:0000313" key="20">
    <source>
        <dbReference type="Proteomes" id="UP001374579"/>
    </source>
</evidence>
<dbReference type="PANTHER" id="PTHR15499">
    <property type="entry name" value="HMG BOX-CONTAINING PROTEIN 1"/>
    <property type="match status" value="1"/>
</dbReference>
<feature type="region of interest" description="Disordered" evidence="15">
    <location>
        <begin position="543"/>
        <end position="566"/>
    </location>
</feature>
<evidence type="ECO:0000256" key="5">
    <source>
        <dbReference type="ARBA" id="ARBA00022843"/>
    </source>
</evidence>
<keyword evidence="3" id="KW-0678">Repressor</keyword>
<feature type="domain" description="AXH" evidence="18">
    <location>
        <begin position="307"/>
        <end position="443"/>
    </location>
</feature>
<protein>
    <recommendedName>
        <fullName evidence="2">HMG box-containing protein 1</fullName>
    </recommendedName>
    <alternativeName>
        <fullName evidence="12">HMG box transcription factor 1</fullName>
    </alternativeName>
    <alternativeName>
        <fullName evidence="11">High mobility group box transcription factor 1</fullName>
    </alternativeName>
</protein>
<evidence type="ECO:0000256" key="3">
    <source>
        <dbReference type="ARBA" id="ARBA00022491"/>
    </source>
</evidence>
<feature type="domain" description="HMG box" evidence="16">
    <location>
        <begin position="492"/>
        <end position="559"/>
    </location>
</feature>
<reference evidence="19 20" key="1">
    <citation type="submission" date="2024-02" db="EMBL/GenBank/DDBJ databases">
        <title>Chromosome-scale genome assembly of the rough periwinkle Littorina saxatilis.</title>
        <authorList>
            <person name="De Jode A."/>
            <person name="Faria R."/>
            <person name="Formenti G."/>
            <person name="Sims Y."/>
            <person name="Smith T.P."/>
            <person name="Tracey A."/>
            <person name="Wood J.M.D."/>
            <person name="Zagrodzka Z.B."/>
            <person name="Johannesson K."/>
            <person name="Butlin R.K."/>
            <person name="Leder E.H."/>
        </authorList>
    </citation>
    <scope>NUCLEOTIDE SEQUENCE [LARGE SCALE GENOMIC DNA]</scope>
    <source>
        <strain evidence="19">Snail1</strain>
        <tissue evidence="19">Muscle</tissue>
    </source>
</reference>
<evidence type="ECO:0000256" key="13">
    <source>
        <dbReference type="PROSITE-ProRule" id="PRU00042"/>
    </source>
</evidence>
<dbReference type="SUPFAM" id="SSF47095">
    <property type="entry name" value="HMG-box"/>
    <property type="match status" value="1"/>
</dbReference>
<evidence type="ECO:0000256" key="7">
    <source>
        <dbReference type="ARBA" id="ARBA00023125"/>
    </source>
</evidence>
<proteinExistence type="predicted"/>
<keyword evidence="4" id="KW-0879">Wnt signaling pathway</keyword>
<evidence type="ECO:0000256" key="9">
    <source>
        <dbReference type="ARBA" id="ARBA00023242"/>
    </source>
</evidence>
<feature type="compositionally biased region" description="Low complexity" evidence="15">
    <location>
        <begin position="268"/>
        <end position="280"/>
    </location>
</feature>
<dbReference type="GO" id="GO:0003723">
    <property type="term" value="F:RNA binding"/>
    <property type="evidence" value="ECO:0007669"/>
    <property type="project" value="InterPro"/>
</dbReference>
<comment type="caution">
    <text evidence="19">The sequence shown here is derived from an EMBL/GenBank/DDBJ whole genome shotgun (WGS) entry which is preliminary data.</text>
</comment>
<dbReference type="InterPro" id="IPR036910">
    <property type="entry name" value="HMG_box_dom_sf"/>
</dbReference>
<dbReference type="InterPro" id="IPR036236">
    <property type="entry name" value="Znf_C2H2_sf"/>
</dbReference>
<dbReference type="PROSITE" id="PS50118">
    <property type="entry name" value="HMG_BOX_2"/>
    <property type="match status" value="1"/>
</dbReference>
<keyword evidence="13" id="KW-0863">Zinc-finger</keyword>
<evidence type="ECO:0000256" key="11">
    <source>
        <dbReference type="ARBA" id="ARBA00030026"/>
    </source>
</evidence>
<evidence type="ECO:0000256" key="12">
    <source>
        <dbReference type="ARBA" id="ARBA00030708"/>
    </source>
</evidence>
<feature type="compositionally biased region" description="Basic and acidic residues" evidence="15">
    <location>
        <begin position="183"/>
        <end position="192"/>
    </location>
</feature>
<keyword evidence="13" id="KW-0862">Zinc</keyword>
<evidence type="ECO:0000259" key="17">
    <source>
        <dbReference type="PROSITE" id="PS50157"/>
    </source>
</evidence>
<dbReference type="InterPro" id="IPR003652">
    <property type="entry name" value="Ataxin_AXH_dom"/>
</dbReference>
<feature type="region of interest" description="Disordered" evidence="15">
    <location>
        <begin position="246"/>
        <end position="303"/>
    </location>
</feature>
<keyword evidence="20" id="KW-1185">Reference proteome</keyword>
<feature type="region of interest" description="Disordered" evidence="15">
    <location>
        <begin position="1"/>
        <end position="52"/>
    </location>
</feature>
<dbReference type="PROSITE" id="PS51148">
    <property type="entry name" value="AXH"/>
    <property type="match status" value="1"/>
</dbReference>
<evidence type="ECO:0000256" key="14">
    <source>
        <dbReference type="PROSITE-ProRule" id="PRU00267"/>
    </source>
</evidence>
<evidence type="ECO:0000256" key="15">
    <source>
        <dbReference type="SAM" id="MobiDB-lite"/>
    </source>
</evidence>
<feature type="compositionally biased region" description="Basic and acidic residues" evidence="15">
    <location>
        <begin position="148"/>
        <end position="161"/>
    </location>
</feature>
<feature type="domain" description="C2H2-type" evidence="17">
    <location>
        <begin position="84"/>
        <end position="115"/>
    </location>
</feature>
<gene>
    <name evidence="19" type="ORF">V1264_020477</name>
</gene>
<evidence type="ECO:0000256" key="4">
    <source>
        <dbReference type="ARBA" id="ARBA00022687"/>
    </source>
</evidence>
<evidence type="ECO:0000256" key="10">
    <source>
        <dbReference type="ARBA" id="ARBA00025095"/>
    </source>
</evidence>
<feature type="region of interest" description="Disordered" evidence="15">
    <location>
        <begin position="110"/>
        <end position="211"/>
    </location>
</feature>
<evidence type="ECO:0000256" key="8">
    <source>
        <dbReference type="ARBA" id="ARBA00023163"/>
    </source>
</evidence>
<feature type="compositionally biased region" description="Polar residues" evidence="15">
    <location>
        <begin position="477"/>
        <end position="486"/>
    </location>
</feature>
<dbReference type="GO" id="GO:0000981">
    <property type="term" value="F:DNA-binding transcription factor activity, RNA polymerase II-specific"/>
    <property type="evidence" value="ECO:0007669"/>
    <property type="project" value="TreeGrafter"/>
</dbReference>
<feature type="DNA-binding region" description="HMG box" evidence="14">
    <location>
        <begin position="492"/>
        <end position="559"/>
    </location>
</feature>
<dbReference type="SUPFAM" id="SSF57667">
    <property type="entry name" value="beta-beta-alpha zinc fingers"/>
    <property type="match status" value="1"/>
</dbReference>
<evidence type="ECO:0000259" key="18">
    <source>
        <dbReference type="PROSITE" id="PS51148"/>
    </source>
</evidence>
<dbReference type="SMART" id="SM00398">
    <property type="entry name" value="HMG"/>
    <property type="match status" value="1"/>
</dbReference>
<keyword evidence="5" id="KW-0832">Ubl conjugation</keyword>
<evidence type="ECO:0000259" key="16">
    <source>
        <dbReference type="PROSITE" id="PS50118"/>
    </source>
</evidence>
<evidence type="ECO:0000256" key="1">
    <source>
        <dbReference type="ARBA" id="ARBA00004123"/>
    </source>
</evidence>
<evidence type="ECO:0000313" key="19">
    <source>
        <dbReference type="EMBL" id="KAK7102226.1"/>
    </source>
</evidence>
<dbReference type="Gene3D" id="1.10.30.10">
    <property type="entry name" value="High mobility group box domain"/>
    <property type="match status" value="1"/>
</dbReference>